<dbReference type="EMBL" id="SRRO01000001">
    <property type="protein sequence ID" value="TGN66332.1"/>
    <property type="molecule type" value="Genomic_DNA"/>
</dbReference>
<reference evidence="1 2" key="1">
    <citation type="submission" date="2019-04" db="EMBL/GenBank/DDBJ databases">
        <title>Three New Species of Nocardioides, Nocardioides euryhalodurans sp. nov., Nocardioides seonyuensis sp. nov. and Nocardioides eburneoflavus sp. nov. Isolated from Soil.</title>
        <authorList>
            <person name="Roh S.G."/>
            <person name="Lee C."/>
            <person name="Kim M.-K."/>
            <person name="Kim S.B."/>
        </authorList>
    </citation>
    <scope>NUCLEOTIDE SEQUENCE [LARGE SCALE GENOMIC DNA]</scope>
    <source>
        <strain evidence="1 2">MMS17-SY213</strain>
    </source>
</reference>
<evidence type="ECO:0000313" key="1">
    <source>
        <dbReference type="EMBL" id="TGN66332.1"/>
    </source>
</evidence>
<accession>A0A4Z1CMZ4</accession>
<evidence type="ECO:0000313" key="2">
    <source>
        <dbReference type="Proteomes" id="UP000297496"/>
    </source>
</evidence>
<proteinExistence type="predicted"/>
<protein>
    <submittedName>
        <fullName evidence="1">DUF2283 domain-containing protein</fullName>
    </submittedName>
</protein>
<dbReference type="Proteomes" id="UP000297496">
    <property type="component" value="Unassembled WGS sequence"/>
</dbReference>
<sequence>MVGIPVRLTYDSDANAAYVYLVDSTAPGGVAQTRSSMLELELASIDFDLDAEGKVLGIEILGASRVLADETLQATQRLSVRISYDQDADAAYVTLVDAIRSDEVERTIPVDLVELGGMINLDFGADGRLLGIAILDASKSLPPEVLRGRT</sequence>
<gene>
    <name evidence="1" type="ORF">EXE59_22020</name>
</gene>
<dbReference type="InterPro" id="IPR019270">
    <property type="entry name" value="DUF2283"/>
</dbReference>
<comment type="caution">
    <text evidence="1">The sequence shown here is derived from an EMBL/GenBank/DDBJ whole genome shotgun (WGS) entry which is preliminary data.</text>
</comment>
<dbReference type="PANTHER" id="PTHR37029">
    <property type="entry name" value="SSR1768 PROTEIN"/>
    <property type="match status" value="1"/>
</dbReference>
<dbReference type="OrthoDB" id="2911799at2"/>
<dbReference type="Pfam" id="PF10049">
    <property type="entry name" value="DUF2283"/>
    <property type="match status" value="2"/>
</dbReference>
<dbReference type="PANTHER" id="PTHR37029:SF1">
    <property type="entry name" value="SSR1768 PROTEIN"/>
    <property type="match status" value="1"/>
</dbReference>
<keyword evidence="2" id="KW-1185">Reference proteome</keyword>
<dbReference type="AlphaFoldDB" id="A0A4Z1CMZ4"/>
<name>A0A4Z1CMZ4_9ACTN</name>
<organism evidence="1 2">
    <name type="scientific">Nocardioides eburneiflavus</name>
    <dbReference type="NCBI Taxonomy" id="2518372"/>
    <lineage>
        <taxon>Bacteria</taxon>
        <taxon>Bacillati</taxon>
        <taxon>Actinomycetota</taxon>
        <taxon>Actinomycetes</taxon>
        <taxon>Propionibacteriales</taxon>
        <taxon>Nocardioidaceae</taxon>
        <taxon>Nocardioides</taxon>
    </lineage>
</organism>